<accession>A0ABX8NFP8</accession>
<proteinExistence type="predicted"/>
<name>A0ABX8NFP8_9PSED</name>
<sequence length="101" mass="11093">MNQLKAGQKFINLPGFDDYVRPIVLPSNNPTGIVIRTCYIYGGRLLTGSVIPTQPTLNNVPTIWVADGMIPYEIVIPAGMGLWYAPGNSNSRFFATYDVLS</sequence>
<dbReference type="EMBL" id="CP077077">
    <property type="protein sequence ID" value="QXH54947.1"/>
    <property type="molecule type" value="Genomic_DNA"/>
</dbReference>
<gene>
    <name evidence="1" type="ORF">KSS90_16470</name>
</gene>
<reference evidence="1 2" key="1">
    <citation type="journal article" date="2021" name="Microorganisms">
        <title>The Ever-Expanding Pseudomonas Genus: Description of 43 New Species and Partition of the Pseudomonas putida Group.</title>
        <authorList>
            <person name="Girard L."/>
            <person name="Lood C."/>
            <person name="Hofte M."/>
            <person name="Vandamme P."/>
            <person name="Rokni-Zadeh H."/>
            <person name="van Noort V."/>
            <person name="Lavigne R."/>
            <person name="De Mot R."/>
        </authorList>
    </citation>
    <scope>NUCLEOTIDE SEQUENCE [LARGE SCALE GENOMIC DNA]</scope>
    <source>
        <strain evidence="1 2">COW77</strain>
    </source>
</reference>
<keyword evidence="2" id="KW-1185">Reference proteome</keyword>
<evidence type="ECO:0000313" key="1">
    <source>
        <dbReference type="EMBL" id="QXH54947.1"/>
    </source>
</evidence>
<organism evidence="1 2">
    <name type="scientific">Pseudomonas maumuensis</name>
    <dbReference type="NCBI Taxonomy" id="2842354"/>
    <lineage>
        <taxon>Bacteria</taxon>
        <taxon>Pseudomonadati</taxon>
        <taxon>Pseudomonadota</taxon>
        <taxon>Gammaproteobacteria</taxon>
        <taxon>Pseudomonadales</taxon>
        <taxon>Pseudomonadaceae</taxon>
        <taxon>Pseudomonas</taxon>
    </lineage>
</organism>
<dbReference type="RefSeq" id="WP_217866434.1">
    <property type="nucleotide sequence ID" value="NZ_CP077077.1"/>
</dbReference>
<dbReference type="Proteomes" id="UP000824010">
    <property type="component" value="Chromosome"/>
</dbReference>
<protein>
    <submittedName>
        <fullName evidence="1">Uncharacterized protein</fullName>
    </submittedName>
</protein>
<evidence type="ECO:0000313" key="2">
    <source>
        <dbReference type="Proteomes" id="UP000824010"/>
    </source>
</evidence>